<feature type="transmembrane region" description="Helical" evidence="2">
    <location>
        <begin position="99"/>
        <end position="118"/>
    </location>
</feature>
<dbReference type="InterPro" id="IPR050697">
    <property type="entry name" value="Adenylyl/Guanylyl_Cyclase_3/4"/>
</dbReference>
<proteinExistence type="predicted"/>
<feature type="transmembrane region" description="Helical" evidence="2">
    <location>
        <begin position="195"/>
        <end position="217"/>
    </location>
</feature>
<dbReference type="Pfam" id="PF00211">
    <property type="entry name" value="Guanylate_cyc"/>
    <property type="match status" value="1"/>
</dbReference>
<evidence type="ECO:0000256" key="1">
    <source>
        <dbReference type="SAM" id="MobiDB-lite"/>
    </source>
</evidence>
<dbReference type="InterPro" id="IPR001054">
    <property type="entry name" value="A/G_cyclase"/>
</dbReference>
<dbReference type="PANTHER" id="PTHR43081">
    <property type="entry name" value="ADENYLATE CYCLASE, TERMINAL-DIFFERENTIATION SPECIFIC-RELATED"/>
    <property type="match status" value="1"/>
</dbReference>
<dbReference type="Gene3D" id="3.30.70.1230">
    <property type="entry name" value="Nucleotide cyclase"/>
    <property type="match status" value="1"/>
</dbReference>
<evidence type="ECO:0000313" key="4">
    <source>
        <dbReference type="EMBL" id="QDL92466.1"/>
    </source>
</evidence>
<feature type="region of interest" description="Disordered" evidence="1">
    <location>
        <begin position="1"/>
        <end position="74"/>
    </location>
</feature>
<dbReference type="GO" id="GO:0035556">
    <property type="term" value="P:intracellular signal transduction"/>
    <property type="evidence" value="ECO:0007669"/>
    <property type="project" value="InterPro"/>
</dbReference>
<dbReference type="KEGG" id="ppru:FDP22_12155"/>
<dbReference type="InterPro" id="IPR029787">
    <property type="entry name" value="Nucleotide_cyclase"/>
</dbReference>
<keyword evidence="5" id="KW-1185">Reference proteome</keyword>
<dbReference type="SMART" id="SM00044">
    <property type="entry name" value="CYCc"/>
    <property type="match status" value="1"/>
</dbReference>
<feature type="transmembrane region" description="Helical" evidence="2">
    <location>
        <begin position="156"/>
        <end position="183"/>
    </location>
</feature>
<name>A0A5B8FUN4_9RHOB</name>
<dbReference type="CDD" id="cd07302">
    <property type="entry name" value="CHD"/>
    <property type="match status" value="1"/>
</dbReference>
<evidence type="ECO:0000259" key="3">
    <source>
        <dbReference type="PROSITE" id="PS50125"/>
    </source>
</evidence>
<evidence type="ECO:0000256" key="2">
    <source>
        <dbReference type="SAM" id="Phobius"/>
    </source>
</evidence>
<feature type="compositionally biased region" description="Basic residues" evidence="1">
    <location>
        <begin position="19"/>
        <end position="35"/>
    </location>
</feature>
<gene>
    <name evidence="4" type="ORF">FDP22_12155</name>
</gene>
<keyword evidence="2" id="KW-1133">Transmembrane helix</keyword>
<dbReference type="OrthoDB" id="341967at2"/>
<dbReference type="Proteomes" id="UP000305888">
    <property type="component" value="Chromosome"/>
</dbReference>
<evidence type="ECO:0000313" key="5">
    <source>
        <dbReference type="Proteomes" id="UP000305888"/>
    </source>
</evidence>
<dbReference type="SUPFAM" id="SSF55073">
    <property type="entry name" value="Nucleotide cyclase"/>
    <property type="match status" value="1"/>
</dbReference>
<feature type="domain" description="Guanylate cyclase" evidence="3">
    <location>
        <begin position="245"/>
        <end position="374"/>
    </location>
</feature>
<dbReference type="PROSITE" id="PS50125">
    <property type="entry name" value="GUANYLATE_CYCLASE_2"/>
    <property type="match status" value="1"/>
</dbReference>
<accession>A0A5B8FUN4</accession>
<protein>
    <submittedName>
        <fullName evidence="4">Adenylate/guanylate cyclase domain-containing protein</fullName>
    </submittedName>
</protein>
<keyword evidence="2" id="KW-0472">Membrane</keyword>
<dbReference type="PANTHER" id="PTHR43081:SF1">
    <property type="entry name" value="ADENYLATE CYCLASE, TERMINAL-DIFFERENTIATION SPECIFIC"/>
    <property type="match status" value="1"/>
</dbReference>
<dbReference type="AlphaFoldDB" id="A0A5B8FUN4"/>
<dbReference type="GO" id="GO:0004016">
    <property type="term" value="F:adenylate cyclase activity"/>
    <property type="evidence" value="ECO:0007669"/>
    <property type="project" value="UniProtKB-ARBA"/>
</dbReference>
<keyword evidence="2" id="KW-0812">Transmembrane</keyword>
<reference evidence="4 5" key="1">
    <citation type="submission" date="2019-06" db="EMBL/GenBank/DDBJ databases">
        <title>Genome sequence of Rhodobacteraceae bacterium D4M1.</title>
        <authorList>
            <person name="Cao J."/>
        </authorList>
    </citation>
    <scope>NUCLEOTIDE SEQUENCE [LARGE SCALE GENOMIC DNA]</scope>
    <source>
        <strain evidence="4 5">D4M1</strain>
    </source>
</reference>
<sequence length="456" mass="49559">MARAGDTAPAAPVPGALRRGVRTAARRPGRGAFRRPGRDAPGGPARRSVPRPRPGALRTCNRPGGRTAGNTGRQWLPSAHLFPAGWPPRMKFRPPQNPWIAITATVALSGLLYSWVIYGSPVLGAVYATVMCLPIIALERGVILRRLRRRILELPTLAYLLVETIAYGLMLSASFCVVGSLMWAAGLANESWRVAALPGISGIIYGLATCTLVTATLRVRDLIGHHRFKSLMIGRYRRPVREERIFLFIDLAGSSAYAERHGDLKVMELLSALFSAMEEPVRDNHGSVEDLIGDAAIISWTMAEGLHRAQCLTCLRDILAAVSSRADWWQARFGTVPVLRAALHGGPVIVAEVGVEHHKITYFGDTVNTTARIEEMCRVLDEPTLVSAEIAARLTPPEGLTLRALGQHPLRGRGQDIGLCAVDIGPAPGRKPLALRLRRPATLRRRRAPAEPANPA</sequence>
<dbReference type="EMBL" id="CP040818">
    <property type="protein sequence ID" value="QDL92466.1"/>
    <property type="molecule type" value="Genomic_DNA"/>
</dbReference>
<organism evidence="4 5">
    <name type="scientific">Paroceanicella profunda</name>
    <dbReference type="NCBI Taxonomy" id="2579971"/>
    <lineage>
        <taxon>Bacteria</taxon>
        <taxon>Pseudomonadati</taxon>
        <taxon>Pseudomonadota</taxon>
        <taxon>Alphaproteobacteria</taxon>
        <taxon>Rhodobacterales</taxon>
        <taxon>Paracoccaceae</taxon>
        <taxon>Paroceanicella</taxon>
    </lineage>
</organism>
<dbReference type="GO" id="GO:0009190">
    <property type="term" value="P:cyclic nucleotide biosynthetic process"/>
    <property type="evidence" value="ECO:0007669"/>
    <property type="project" value="InterPro"/>
</dbReference>
<feature type="transmembrane region" description="Helical" evidence="2">
    <location>
        <begin position="124"/>
        <end position="144"/>
    </location>
</feature>